<gene>
    <name evidence="2" type="ORF">EHUX00137_LOCUS16923</name>
</gene>
<dbReference type="EMBL" id="HBIR01022180">
    <property type="protein sequence ID" value="CAE0548577.1"/>
    <property type="molecule type" value="Transcribed_RNA"/>
</dbReference>
<name>A0A7S3WBT5_EMIHU</name>
<reference evidence="2" key="1">
    <citation type="submission" date="2021-01" db="EMBL/GenBank/DDBJ databases">
        <authorList>
            <person name="Corre E."/>
            <person name="Pelletier E."/>
            <person name="Niang G."/>
            <person name="Scheremetjew M."/>
            <person name="Finn R."/>
            <person name="Kale V."/>
            <person name="Holt S."/>
            <person name="Cochrane G."/>
            <person name="Meng A."/>
            <person name="Brown T."/>
            <person name="Cohen L."/>
        </authorList>
    </citation>
    <scope>NUCLEOTIDE SEQUENCE</scope>
    <source>
        <strain evidence="2">379</strain>
    </source>
</reference>
<proteinExistence type="predicted"/>
<evidence type="ECO:0000256" key="1">
    <source>
        <dbReference type="SAM" id="MobiDB-lite"/>
    </source>
</evidence>
<organism evidence="2">
    <name type="scientific">Emiliania huxleyi</name>
    <name type="common">Coccolithophore</name>
    <name type="synonym">Pontosphaera huxleyi</name>
    <dbReference type="NCBI Taxonomy" id="2903"/>
    <lineage>
        <taxon>Eukaryota</taxon>
        <taxon>Haptista</taxon>
        <taxon>Haptophyta</taxon>
        <taxon>Prymnesiophyceae</taxon>
        <taxon>Isochrysidales</taxon>
        <taxon>Noelaerhabdaceae</taxon>
        <taxon>Emiliania</taxon>
    </lineage>
</organism>
<dbReference type="AlphaFoldDB" id="A0A7S3WBT5"/>
<sequence>MSMRLADKDTVQLRFPVGTRVECNCGVWKAGTIVRHFYTQRDFDDGKCVPYQVRLDDGKLIFAPNDEDSVVRLLEQQPGGGGGRRRAKKAPVLPQGANEPSRFKVGDKVEVKISRNSEPGSPRGVEMISAHSIAGGRWVPAKVAALRYAQDDWCPGFYCAYAVHVHGDMTPDGIQYATPVREDDERCIRAAPVAPPPPPPRFEVGRRVECNGGQLGWRAGVVCEVWPEAPSGVRMPYRVDLDGGGTALIPHDEDLGIRAVHVVEWGAGHEAWDDAKGVEAA</sequence>
<evidence type="ECO:0000313" key="2">
    <source>
        <dbReference type="EMBL" id="CAE0548577.1"/>
    </source>
</evidence>
<feature type="region of interest" description="Disordered" evidence="1">
    <location>
        <begin position="75"/>
        <end position="101"/>
    </location>
</feature>
<accession>A0A7S3WBT5</accession>
<protein>
    <submittedName>
        <fullName evidence="2">Uncharacterized protein</fullName>
    </submittedName>
</protein>